<dbReference type="GO" id="GO:0016787">
    <property type="term" value="F:hydrolase activity"/>
    <property type="evidence" value="ECO:0007669"/>
    <property type="project" value="UniProtKB-KW"/>
</dbReference>
<keyword evidence="7" id="KW-1185">Reference proteome</keyword>
<evidence type="ECO:0000313" key="7">
    <source>
        <dbReference type="Proteomes" id="UP000219573"/>
    </source>
</evidence>
<name>A0A285I0J4_9FIRM</name>
<evidence type="ECO:0000313" key="6">
    <source>
        <dbReference type="EMBL" id="SNY41468.1"/>
    </source>
</evidence>
<dbReference type="RefSeq" id="WP_097019059.1">
    <property type="nucleotide sequence ID" value="NZ_OBDZ01000028.1"/>
</dbReference>
<keyword evidence="2" id="KW-1277">Toxin-antitoxin system</keyword>
<evidence type="ECO:0000256" key="4">
    <source>
        <dbReference type="ARBA" id="ARBA00022741"/>
    </source>
</evidence>
<dbReference type="Pfam" id="PF01934">
    <property type="entry name" value="HepT-like"/>
    <property type="match status" value="1"/>
</dbReference>
<dbReference type="InterPro" id="IPR008201">
    <property type="entry name" value="HepT-like"/>
</dbReference>
<keyword evidence="4" id="KW-0547">Nucleotide-binding</keyword>
<evidence type="ECO:0000256" key="1">
    <source>
        <dbReference type="ARBA" id="ARBA00022553"/>
    </source>
</evidence>
<keyword evidence="5" id="KW-0378">Hydrolase</keyword>
<dbReference type="GO" id="GO:0004540">
    <property type="term" value="F:RNA nuclease activity"/>
    <property type="evidence" value="ECO:0007669"/>
    <property type="project" value="InterPro"/>
</dbReference>
<gene>
    <name evidence="6" type="ORF">SAMN06265827_12850</name>
</gene>
<dbReference type="Proteomes" id="UP000219573">
    <property type="component" value="Unassembled WGS sequence"/>
</dbReference>
<organism evidence="6 7">
    <name type="scientific">Orenia metallireducens</name>
    <dbReference type="NCBI Taxonomy" id="1413210"/>
    <lineage>
        <taxon>Bacteria</taxon>
        <taxon>Bacillati</taxon>
        <taxon>Bacillota</taxon>
        <taxon>Clostridia</taxon>
        <taxon>Halanaerobiales</taxon>
        <taxon>Halobacteroidaceae</taxon>
        <taxon>Orenia</taxon>
    </lineage>
</organism>
<dbReference type="GO" id="GO:0110001">
    <property type="term" value="C:toxin-antitoxin complex"/>
    <property type="evidence" value="ECO:0007669"/>
    <property type="project" value="InterPro"/>
</dbReference>
<keyword evidence="3" id="KW-0540">Nuclease</keyword>
<evidence type="ECO:0000256" key="3">
    <source>
        <dbReference type="ARBA" id="ARBA00022722"/>
    </source>
</evidence>
<dbReference type="InterPro" id="IPR051813">
    <property type="entry name" value="HepT_RNase_toxin"/>
</dbReference>
<dbReference type="PANTHER" id="PTHR34139:SF1">
    <property type="entry name" value="RNASE MJ1380-RELATED"/>
    <property type="match status" value="1"/>
</dbReference>
<proteinExistence type="predicted"/>
<protein>
    <submittedName>
        <fullName evidence="6">Uncharacterized conserved protein, contains HEPN domain</fullName>
    </submittedName>
</protein>
<reference evidence="7" key="1">
    <citation type="submission" date="2017-09" db="EMBL/GenBank/DDBJ databases">
        <authorList>
            <person name="Varghese N."/>
            <person name="Submissions S."/>
        </authorList>
    </citation>
    <scope>NUCLEOTIDE SEQUENCE [LARGE SCALE GENOMIC DNA]</scope>
    <source>
        <strain evidence="7">MSL47</strain>
    </source>
</reference>
<evidence type="ECO:0000256" key="2">
    <source>
        <dbReference type="ARBA" id="ARBA00022649"/>
    </source>
</evidence>
<dbReference type="AlphaFoldDB" id="A0A285I0J4"/>
<dbReference type="PANTHER" id="PTHR34139">
    <property type="entry name" value="UPF0331 PROTEIN MJ0127"/>
    <property type="match status" value="1"/>
</dbReference>
<keyword evidence="1" id="KW-0597">Phosphoprotein</keyword>
<dbReference type="EMBL" id="OBDZ01000028">
    <property type="protein sequence ID" value="SNY41468.1"/>
    <property type="molecule type" value="Genomic_DNA"/>
</dbReference>
<evidence type="ECO:0000256" key="5">
    <source>
        <dbReference type="ARBA" id="ARBA00022801"/>
    </source>
</evidence>
<dbReference type="GO" id="GO:0000166">
    <property type="term" value="F:nucleotide binding"/>
    <property type="evidence" value="ECO:0007669"/>
    <property type="project" value="UniProtKB-KW"/>
</dbReference>
<sequence length="137" mass="15957">MEKSDQLYLNDILDAITRIKKFTEGMALKEFVQDELVQSAVIRQLEIVGEAGNKVSKDLQNEFDNIPWREIIGTRNKLIHDYSGVDIILVWNIVVKELNSLDKNIEKIFKIKGYKRVVEDKNKKLKKILKKAKKLDD</sequence>
<accession>A0A285I0J4</accession>